<dbReference type="Proteomes" id="UP000322667">
    <property type="component" value="Chromosome A07"/>
</dbReference>
<keyword evidence="2" id="KW-1185">Reference proteome</keyword>
<gene>
    <name evidence="1" type="ORF">ES332_A07G174500v1</name>
</gene>
<proteinExistence type="predicted"/>
<name>A0A5D2PTK9_GOSTO</name>
<reference evidence="1 2" key="1">
    <citation type="submission" date="2019-07" db="EMBL/GenBank/DDBJ databases">
        <title>WGS assembly of Gossypium tomentosum.</title>
        <authorList>
            <person name="Chen Z.J."/>
            <person name="Sreedasyam A."/>
            <person name="Ando A."/>
            <person name="Song Q."/>
            <person name="De L."/>
            <person name="Hulse-Kemp A."/>
            <person name="Ding M."/>
            <person name="Ye W."/>
            <person name="Kirkbride R."/>
            <person name="Jenkins J."/>
            <person name="Plott C."/>
            <person name="Lovell J."/>
            <person name="Lin Y.-M."/>
            <person name="Vaughn R."/>
            <person name="Liu B."/>
            <person name="Li W."/>
            <person name="Simpson S."/>
            <person name="Scheffler B."/>
            <person name="Saski C."/>
            <person name="Grover C."/>
            <person name="Hu G."/>
            <person name="Conover J."/>
            <person name="Carlson J."/>
            <person name="Shu S."/>
            <person name="Boston L."/>
            <person name="Williams M."/>
            <person name="Peterson D."/>
            <person name="Mcgee K."/>
            <person name="Jones D."/>
            <person name="Wendel J."/>
            <person name="Stelly D."/>
            <person name="Grimwood J."/>
            <person name="Schmutz J."/>
        </authorList>
    </citation>
    <scope>NUCLEOTIDE SEQUENCE [LARGE SCALE GENOMIC DNA]</scope>
    <source>
        <strain evidence="1">7179.01</strain>
    </source>
</reference>
<sequence length="60" mass="7178">MKREKRSEGVKIRGSLPFWCKGGYLGWWARQPSTWVAAWRRGTRCWHRNPRVSFFLINLG</sequence>
<evidence type="ECO:0000313" key="2">
    <source>
        <dbReference type="Proteomes" id="UP000322667"/>
    </source>
</evidence>
<dbReference type="AlphaFoldDB" id="A0A5D2PTK9"/>
<protein>
    <submittedName>
        <fullName evidence="1">Uncharacterized protein</fullName>
    </submittedName>
</protein>
<evidence type="ECO:0000313" key="1">
    <source>
        <dbReference type="EMBL" id="TYI19587.1"/>
    </source>
</evidence>
<accession>A0A5D2PTK9</accession>
<organism evidence="1 2">
    <name type="scientific">Gossypium tomentosum</name>
    <name type="common">Hawaiian cotton</name>
    <name type="synonym">Gossypium sandvicense</name>
    <dbReference type="NCBI Taxonomy" id="34277"/>
    <lineage>
        <taxon>Eukaryota</taxon>
        <taxon>Viridiplantae</taxon>
        <taxon>Streptophyta</taxon>
        <taxon>Embryophyta</taxon>
        <taxon>Tracheophyta</taxon>
        <taxon>Spermatophyta</taxon>
        <taxon>Magnoliopsida</taxon>
        <taxon>eudicotyledons</taxon>
        <taxon>Gunneridae</taxon>
        <taxon>Pentapetalae</taxon>
        <taxon>rosids</taxon>
        <taxon>malvids</taxon>
        <taxon>Malvales</taxon>
        <taxon>Malvaceae</taxon>
        <taxon>Malvoideae</taxon>
        <taxon>Gossypium</taxon>
    </lineage>
</organism>
<dbReference type="EMBL" id="CM017616">
    <property type="protein sequence ID" value="TYI19587.1"/>
    <property type="molecule type" value="Genomic_DNA"/>
</dbReference>